<name>A0A9D1KNG7_9ACTN</name>
<evidence type="ECO:0000313" key="2">
    <source>
        <dbReference type="EMBL" id="HIT75767.1"/>
    </source>
</evidence>
<dbReference type="Pfam" id="PF01872">
    <property type="entry name" value="RibD_C"/>
    <property type="match status" value="1"/>
</dbReference>
<gene>
    <name evidence="2" type="ORF">IAA98_09295</name>
</gene>
<dbReference type="InterPro" id="IPR050765">
    <property type="entry name" value="Riboflavin_Biosynth_HTPR"/>
</dbReference>
<dbReference type="InterPro" id="IPR002734">
    <property type="entry name" value="RibDG_C"/>
</dbReference>
<sequence>MRELVYYVSVSLDGRIAGPDDQFDAFLVEGDHLDRINDRWADAIPTDVAAAVGITQHGTRFDTVLMGANTYAVGLPQMPSPYRHLQQYVFSTRSYPDQENLMVTAEDPVELVRRLKSQPGLDIWLCGGGQLAAQLVDEIDRLVLKRQPMLFGAGVDLFGDLGHRARHFDRVASTDYRSGVSISEYVPRTVAA</sequence>
<dbReference type="AlphaFoldDB" id="A0A9D1KNG7"/>
<evidence type="ECO:0000313" key="3">
    <source>
        <dbReference type="Proteomes" id="UP000886842"/>
    </source>
</evidence>
<dbReference type="Proteomes" id="UP000886842">
    <property type="component" value="Unassembled WGS sequence"/>
</dbReference>
<organism evidence="2 3">
    <name type="scientific">Candidatus Avipropionibacterium avicola</name>
    <dbReference type="NCBI Taxonomy" id="2840701"/>
    <lineage>
        <taxon>Bacteria</taxon>
        <taxon>Bacillati</taxon>
        <taxon>Actinomycetota</taxon>
        <taxon>Actinomycetes</taxon>
        <taxon>Propionibacteriales</taxon>
        <taxon>Propionibacteriaceae</taxon>
        <taxon>Propionibacteriaceae incertae sedis</taxon>
        <taxon>Candidatus Avipropionibacterium</taxon>
    </lineage>
</organism>
<dbReference type="EMBL" id="DVLP01000276">
    <property type="protein sequence ID" value="HIT75767.1"/>
    <property type="molecule type" value="Genomic_DNA"/>
</dbReference>
<dbReference type="GO" id="GO:0008703">
    <property type="term" value="F:5-amino-6-(5-phosphoribosylamino)uracil reductase activity"/>
    <property type="evidence" value="ECO:0007669"/>
    <property type="project" value="InterPro"/>
</dbReference>
<dbReference type="GO" id="GO:0009231">
    <property type="term" value="P:riboflavin biosynthetic process"/>
    <property type="evidence" value="ECO:0007669"/>
    <property type="project" value="InterPro"/>
</dbReference>
<dbReference type="InterPro" id="IPR024072">
    <property type="entry name" value="DHFR-like_dom_sf"/>
</dbReference>
<proteinExistence type="predicted"/>
<accession>A0A9D1KNG7</accession>
<protein>
    <submittedName>
        <fullName evidence="2">Dihydrofolate reductase family protein</fullName>
    </submittedName>
</protein>
<dbReference type="PANTHER" id="PTHR38011:SF11">
    <property type="entry name" value="2,5-DIAMINO-6-RIBOSYLAMINO-4(3H)-PYRIMIDINONE 5'-PHOSPHATE REDUCTASE"/>
    <property type="match status" value="1"/>
</dbReference>
<reference evidence="2" key="1">
    <citation type="submission" date="2020-10" db="EMBL/GenBank/DDBJ databases">
        <authorList>
            <person name="Gilroy R."/>
        </authorList>
    </citation>
    <scope>NUCLEOTIDE SEQUENCE</scope>
    <source>
        <strain evidence="2">ChiGjej1B1-24693</strain>
    </source>
</reference>
<dbReference type="PANTHER" id="PTHR38011">
    <property type="entry name" value="DIHYDROFOLATE REDUCTASE FAMILY PROTEIN (AFU_ORTHOLOGUE AFUA_8G06820)"/>
    <property type="match status" value="1"/>
</dbReference>
<dbReference type="Gene3D" id="3.40.430.10">
    <property type="entry name" value="Dihydrofolate Reductase, subunit A"/>
    <property type="match status" value="1"/>
</dbReference>
<reference evidence="2" key="2">
    <citation type="journal article" date="2021" name="PeerJ">
        <title>Extensive microbial diversity within the chicken gut microbiome revealed by metagenomics and culture.</title>
        <authorList>
            <person name="Gilroy R."/>
            <person name="Ravi A."/>
            <person name="Getino M."/>
            <person name="Pursley I."/>
            <person name="Horton D.L."/>
            <person name="Alikhan N.F."/>
            <person name="Baker D."/>
            <person name="Gharbi K."/>
            <person name="Hall N."/>
            <person name="Watson M."/>
            <person name="Adriaenssens E.M."/>
            <person name="Foster-Nyarko E."/>
            <person name="Jarju S."/>
            <person name="Secka A."/>
            <person name="Antonio M."/>
            <person name="Oren A."/>
            <person name="Chaudhuri R.R."/>
            <person name="La Ragione R."/>
            <person name="Hildebrand F."/>
            <person name="Pallen M.J."/>
        </authorList>
    </citation>
    <scope>NUCLEOTIDE SEQUENCE</scope>
    <source>
        <strain evidence="2">ChiGjej1B1-24693</strain>
    </source>
</reference>
<comment type="caution">
    <text evidence="2">The sequence shown here is derived from an EMBL/GenBank/DDBJ whole genome shotgun (WGS) entry which is preliminary data.</text>
</comment>
<evidence type="ECO:0000259" key="1">
    <source>
        <dbReference type="Pfam" id="PF01872"/>
    </source>
</evidence>
<dbReference type="SUPFAM" id="SSF53597">
    <property type="entry name" value="Dihydrofolate reductase-like"/>
    <property type="match status" value="1"/>
</dbReference>
<feature type="domain" description="Bacterial bifunctional deaminase-reductase C-terminal" evidence="1">
    <location>
        <begin position="5"/>
        <end position="180"/>
    </location>
</feature>